<reference evidence="2" key="1">
    <citation type="submission" date="2021-01" db="EMBL/GenBank/DDBJ databases">
        <title>Whole genome shotgun sequence of Dactylosporangium siamense NBRC 106093.</title>
        <authorList>
            <person name="Komaki H."/>
            <person name="Tamura T."/>
        </authorList>
    </citation>
    <scope>NUCLEOTIDE SEQUENCE</scope>
    <source>
        <strain evidence="2">NBRC 106093</strain>
    </source>
</reference>
<name>A0A919PQ45_9ACTN</name>
<dbReference type="Proteomes" id="UP000660611">
    <property type="component" value="Unassembled WGS sequence"/>
</dbReference>
<dbReference type="AlphaFoldDB" id="A0A919PQ45"/>
<sequence length="219" mass="23716">MVRLDEVRARVEADYAGLGMPTWPDPHPDAAPPRDEEYSRLTRPGRYAIVHARARAWTGALTSLLGAVAEPLTPAPLDDGVHPHRFDRGVRISAPRPGTLPLLLLEHDTPLPALHISVVRPTAQLQMLPDCGCDACDRGSDDLLEAVDLTIGTVVGGPSVVLRGQGWDAHWHPDGGSTHSGVHHIDHRHLMDLCRRLSAGDTPPLPTGTEAFVGRSWLD</sequence>
<proteinExistence type="predicted"/>
<dbReference type="EMBL" id="BONQ01000082">
    <property type="protein sequence ID" value="GIG47286.1"/>
    <property type="molecule type" value="Genomic_DNA"/>
</dbReference>
<evidence type="ECO:0000256" key="1">
    <source>
        <dbReference type="SAM" id="MobiDB-lite"/>
    </source>
</evidence>
<feature type="compositionally biased region" description="Basic and acidic residues" evidence="1">
    <location>
        <begin position="26"/>
        <end position="38"/>
    </location>
</feature>
<evidence type="ECO:0000313" key="3">
    <source>
        <dbReference type="Proteomes" id="UP000660611"/>
    </source>
</evidence>
<organism evidence="2 3">
    <name type="scientific">Dactylosporangium siamense</name>
    <dbReference type="NCBI Taxonomy" id="685454"/>
    <lineage>
        <taxon>Bacteria</taxon>
        <taxon>Bacillati</taxon>
        <taxon>Actinomycetota</taxon>
        <taxon>Actinomycetes</taxon>
        <taxon>Micromonosporales</taxon>
        <taxon>Micromonosporaceae</taxon>
        <taxon>Dactylosporangium</taxon>
    </lineage>
</organism>
<keyword evidence="3" id="KW-1185">Reference proteome</keyword>
<gene>
    <name evidence="2" type="ORF">Dsi01nite_053270</name>
</gene>
<feature type="region of interest" description="Disordered" evidence="1">
    <location>
        <begin position="19"/>
        <end position="38"/>
    </location>
</feature>
<dbReference type="InterPro" id="IPR045773">
    <property type="entry name" value="DUF6226"/>
</dbReference>
<protein>
    <submittedName>
        <fullName evidence="2">Uncharacterized protein</fullName>
    </submittedName>
</protein>
<evidence type="ECO:0000313" key="2">
    <source>
        <dbReference type="EMBL" id="GIG47286.1"/>
    </source>
</evidence>
<dbReference type="Pfam" id="PF19736">
    <property type="entry name" value="DUF6226"/>
    <property type="match status" value="1"/>
</dbReference>
<dbReference type="RefSeq" id="WP_203849026.1">
    <property type="nucleotide sequence ID" value="NZ_BAAAVW010000017.1"/>
</dbReference>
<comment type="caution">
    <text evidence="2">The sequence shown here is derived from an EMBL/GenBank/DDBJ whole genome shotgun (WGS) entry which is preliminary data.</text>
</comment>
<accession>A0A919PQ45</accession>